<dbReference type="AlphaFoldDB" id="A0AA37RVR5"/>
<feature type="signal peptide" evidence="1">
    <location>
        <begin position="1"/>
        <end position="20"/>
    </location>
</feature>
<keyword evidence="2" id="KW-0966">Cell projection</keyword>
<accession>A0AA37RVR5</accession>
<protein>
    <submittedName>
        <fullName evidence="2">Flagellar rotation associated protein MotX</fullName>
    </submittedName>
</protein>
<dbReference type="Gene3D" id="1.25.40.10">
    <property type="entry name" value="Tetratricopeptide repeat domain"/>
    <property type="match status" value="1"/>
</dbReference>
<proteinExistence type="predicted"/>
<dbReference type="InterPro" id="IPR011990">
    <property type="entry name" value="TPR-like_helical_dom_sf"/>
</dbReference>
<dbReference type="PANTHER" id="PTHR43628">
    <property type="entry name" value="ACTIVATOR OF C KINASE PROTEIN 1-RELATED"/>
    <property type="match status" value="1"/>
</dbReference>
<evidence type="ECO:0000313" key="2">
    <source>
        <dbReference type="EMBL" id="GLP95732.1"/>
    </source>
</evidence>
<dbReference type="InterPro" id="IPR052945">
    <property type="entry name" value="Mitotic_Regulator"/>
</dbReference>
<organism evidence="2 3">
    <name type="scientific">Paraferrimonas sedimenticola</name>
    <dbReference type="NCBI Taxonomy" id="375674"/>
    <lineage>
        <taxon>Bacteria</taxon>
        <taxon>Pseudomonadati</taxon>
        <taxon>Pseudomonadota</taxon>
        <taxon>Gammaproteobacteria</taxon>
        <taxon>Alteromonadales</taxon>
        <taxon>Ferrimonadaceae</taxon>
        <taxon>Paraferrimonas</taxon>
    </lineage>
</organism>
<evidence type="ECO:0000256" key="1">
    <source>
        <dbReference type="SAM" id="SignalP"/>
    </source>
</evidence>
<name>A0AA37RVR5_9GAMM</name>
<gene>
    <name evidence="2" type="primary">motX</name>
    <name evidence="2" type="ORF">GCM10007895_10380</name>
</gene>
<dbReference type="SMART" id="SM00671">
    <property type="entry name" value="SEL1"/>
    <property type="match status" value="3"/>
</dbReference>
<keyword evidence="2" id="KW-0969">Cilium</keyword>
<dbReference type="PANTHER" id="PTHR43628:SF1">
    <property type="entry name" value="CHITIN SYNTHASE REGULATORY FACTOR 2-RELATED"/>
    <property type="match status" value="1"/>
</dbReference>
<sequence>MRTLSGLLLFCLCASFAASAQMRAVEQYSQAGLLEMIRNNSYLAQVKRDRCQIVQDIQANAMVLKQPVYQFLWGEMLNHGVCVKRSVPEGMPLLVKAAEQGLPEAMVKLARYYRNGQLVIADSDKAVRLAYPAAAHGNLEAQLLLGELYAEGHGSPRDYTQAYAWLHNAYYQSDFERQQALRILARLSERMPASQIARAKKSAELAY</sequence>
<dbReference type="Proteomes" id="UP001161422">
    <property type="component" value="Unassembled WGS sequence"/>
</dbReference>
<keyword evidence="2" id="KW-0282">Flagellum</keyword>
<evidence type="ECO:0000313" key="3">
    <source>
        <dbReference type="Proteomes" id="UP001161422"/>
    </source>
</evidence>
<keyword evidence="3" id="KW-1185">Reference proteome</keyword>
<reference evidence="2" key="2">
    <citation type="submission" date="2023-01" db="EMBL/GenBank/DDBJ databases">
        <title>Draft genome sequence of Paraferrimonas sedimenticola strain NBRC 101628.</title>
        <authorList>
            <person name="Sun Q."/>
            <person name="Mori K."/>
        </authorList>
    </citation>
    <scope>NUCLEOTIDE SEQUENCE</scope>
    <source>
        <strain evidence="2">NBRC 101628</strain>
    </source>
</reference>
<reference evidence="2" key="1">
    <citation type="journal article" date="2014" name="Int. J. Syst. Evol. Microbiol.">
        <title>Complete genome sequence of Corynebacterium casei LMG S-19264T (=DSM 44701T), isolated from a smear-ripened cheese.</title>
        <authorList>
            <consortium name="US DOE Joint Genome Institute (JGI-PGF)"/>
            <person name="Walter F."/>
            <person name="Albersmeier A."/>
            <person name="Kalinowski J."/>
            <person name="Ruckert C."/>
        </authorList>
    </citation>
    <scope>NUCLEOTIDE SEQUENCE</scope>
    <source>
        <strain evidence="2">NBRC 101628</strain>
    </source>
</reference>
<comment type="caution">
    <text evidence="2">The sequence shown here is derived from an EMBL/GenBank/DDBJ whole genome shotgun (WGS) entry which is preliminary data.</text>
</comment>
<dbReference type="Pfam" id="PF08238">
    <property type="entry name" value="Sel1"/>
    <property type="match status" value="3"/>
</dbReference>
<keyword evidence="1" id="KW-0732">Signal</keyword>
<dbReference type="EMBL" id="BSNC01000003">
    <property type="protein sequence ID" value="GLP95732.1"/>
    <property type="molecule type" value="Genomic_DNA"/>
</dbReference>
<feature type="chain" id="PRO_5041260330" evidence="1">
    <location>
        <begin position="21"/>
        <end position="207"/>
    </location>
</feature>
<dbReference type="RefSeq" id="WP_095505720.1">
    <property type="nucleotide sequence ID" value="NZ_BSNC01000003.1"/>
</dbReference>
<dbReference type="SUPFAM" id="SSF81901">
    <property type="entry name" value="HCP-like"/>
    <property type="match status" value="1"/>
</dbReference>
<dbReference type="InterPro" id="IPR006597">
    <property type="entry name" value="Sel1-like"/>
</dbReference>